<dbReference type="Gene3D" id="1.10.10.10">
    <property type="entry name" value="Winged helix-like DNA-binding domain superfamily/Winged helix DNA-binding domain"/>
    <property type="match status" value="1"/>
</dbReference>
<dbReference type="CDD" id="cd00090">
    <property type="entry name" value="HTH_ARSR"/>
    <property type="match status" value="1"/>
</dbReference>
<reference evidence="2 3" key="1">
    <citation type="submission" date="2019-03" db="EMBL/GenBank/DDBJ databases">
        <title>Draft genome sequences of novel Actinobacteria.</title>
        <authorList>
            <person name="Sahin N."/>
            <person name="Ay H."/>
            <person name="Saygin H."/>
        </authorList>
    </citation>
    <scope>NUCLEOTIDE SEQUENCE [LARGE SCALE GENOMIC DNA]</scope>
    <source>
        <strain evidence="2 3">JCM 30547</strain>
    </source>
</reference>
<dbReference type="GO" id="GO:0003700">
    <property type="term" value="F:DNA-binding transcription factor activity"/>
    <property type="evidence" value="ECO:0007669"/>
    <property type="project" value="InterPro"/>
</dbReference>
<dbReference type="InterPro" id="IPR011991">
    <property type="entry name" value="ArsR-like_HTH"/>
</dbReference>
<comment type="caution">
    <text evidence="2">The sequence shown here is derived from an EMBL/GenBank/DDBJ whole genome shotgun (WGS) entry which is preliminary data.</text>
</comment>
<dbReference type="EMBL" id="SMKA01000375">
    <property type="protein sequence ID" value="TDC14667.1"/>
    <property type="molecule type" value="Genomic_DNA"/>
</dbReference>
<evidence type="ECO:0000313" key="2">
    <source>
        <dbReference type="EMBL" id="TDC14667.1"/>
    </source>
</evidence>
<evidence type="ECO:0000313" key="3">
    <source>
        <dbReference type="Proteomes" id="UP000295075"/>
    </source>
</evidence>
<dbReference type="SUPFAM" id="SSF46785">
    <property type="entry name" value="Winged helix' DNA-binding domain"/>
    <property type="match status" value="1"/>
</dbReference>
<dbReference type="InterPro" id="IPR001845">
    <property type="entry name" value="HTH_ArsR_DNA-bd_dom"/>
</dbReference>
<evidence type="ECO:0000259" key="1">
    <source>
        <dbReference type="SMART" id="SM00418"/>
    </source>
</evidence>
<sequence length="187" mass="20691">MSELRVNEVGDMVLTGAAAMQALADPVRLAMTDRLTRHGAATTDELADATGVPAQAVEEHAEQLAAVGLLKRNGDSWEACGRGIFFEIPEDGEVEVQQAARALSSAMLLSYEHLPRQWVESTEPGLELEWARSAGLFNAGMWLTAEELRKVQEDLEVLLMPYLQRKEPTPDSRRVRMLAYFLPPKSD</sequence>
<feature type="domain" description="HTH arsR-type" evidence="1">
    <location>
        <begin position="18"/>
        <end position="105"/>
    </location>
</feature>
<dbReference type="InterPro" id="IPR036390">
    <property type="entry name" value="WH_DNA-bd_sf"/>
</dbReference>
<gene>
    <name evidence="2" type="ORF">E1261_41840</name>
</gene>
<dbReference type="Pfam" id="PF12840">
    <property type="entry name" value="HTH_20"/>
    <property type="match status" value="1"/>
</dbReference>
<dbReference type="InterPro" id="IPR036388">
    <property type="entry name" value="WH-like_DNA-bd_sf"/>
</dbReference>
<accession>A0A4R4P265</accession>
<proteinExistence type="predicted"/>
<dbReference type="OrthoDB" id="3823445at2"/>
<protein>
    <submittedName>
        <fullName evidence="2">ArsR family transcriptional regulator</fullName>
    </submittedName>
</protein>
<dbReference type="SMART" id="SM00418">
    <property type="entry name" value="HTH_ARSR"/>
    <property type="match status" value="1"/>
</dbReference>
<dbReference type="Proteomes" id="UP000295075">
    <property type="component" value="Unassembled WGS sequence"/>
</dbReference>
<organism evidence="2 3">
    <name type="scientific">Kribbella albertanoniae</name>
    <dbReference type="NCBI Taxonomy" id="1266829"/>
    <lineage>
        <taxon>Bacteria</taxon>
        <taxon>Bacillati</taxon>
        <taxon>Actinomycetota</taxon>
        <taxon>Actinomycetes</taxon>
        <taxon>Propionibacteriales</taxon>
        <taxon>Kribbellaceae</taxon>
        <taxon>Kribbella</taxon>
    </lineage>
</organism>
<keyword evidence="3" id="KW-1185">Reference proteome</keyword>
<dbReference type="AlphaFoldDB" id="A0A4R4P265"/>
<name>A0A4R4P265_9ACTN</name>